<feature type="compositionally biased region" description="Polar residues" evidence="18">
    <location>
        <begin position="26"/>
        <end position="69"/>
    </location>
</feature>
<keyword evidence="12" id="KW-0238">DNA-binding</keyword>
<evidence type="ECO:0000256" key="4">
    <source>
        <dbReference type="ARBA" id="ARBA00022723"/>
    </source>
</evidence>
<evidence type="ECO:0000259" key="19">
    <source>
        <dbReference type="PROSITE" id="PS50994"/>
    </source>
</evidence>
<evidence type="ECO:0000256" key="12">
    <source>
        <dbReference type="ARBA" id="ARBA00023125"/>
    </source>
</evidence>
<dbReference type="InterPro" id="IPR012337">
    <property type="entry name" value="RNaseH-like_sf"/>
</dbReference>
<feature type="region of interest" description="Disordered" evidence="18">
    <location>
        <begin position="1"/>
        <end position="69"/>
    </location>
</feature>
<keyword evidence="10" id="KW-0695">RNA-directed DNA polymerase</keyword>
<dbReference type="InterPro" id="IPR036397">
    <property type="entry name" value="RNaseH_sf"/>
</dbReference>
<dbReference type="GO" id="GO:0005634">
    <property type="term" value="C:nucleus"/>
    <property type="evidence" value="ECO:0007669"/>
    <property type="project" value="UniProtKB-ARBA"/>
</dbReference>
<dbReference type="EMBL" id="HG792018">
    <property type="protein sequence ID" value="CDM35739.1"/>
    <property type="molecule type" value="Genomic_DNA"/>
</dbReference>
<feature type="region of interest" description="Disordered" evidence="18">
    <location>
        <begin position="541"/>
        <end position="564"/>
    </location>
</feature>
<feature type="coiled-coil region" evidence="17">
    <location>
        <begin position="1009"/>
        <end position="1036"/>
    </location>
</feature>
<feature type="compositionally biased region" description="Basic and acidic residues" evidence="18">
    <location>
        <begin position="1159"/>
        <end position="1176"/>
    </location>
</feature>
<reference evidence="20" key="1">
    <citation type="journal article" date="2014" name="Nat. Commun.">
        <title>Multiple recent horizontal transfers of a large genomic region in cheese making fungi.</title>
        <authorList>
            <person name="Cheeseman K."/>
            <person name="Ropars J."/>
            <person name="Renault P."/>
            <person name="Dupont J."/>
            <person name="Gouzy J."/>
            <person name="Branca A."/>
            <person name="Abraham A.L."/>
            <person name="Ceppi M."/>
            <person name="Conseiller E."/>
            <person name="Debuchy R."/>
            <person name="Malagnac F."/>
            <person name="Goarin A."/>
            <person name="Silar P."/>
            <person name="Lacoste S."/>
            <person name="Sallet E."/>
            <person name="Bensimon A."/>
            <person name="Giraud T."/>
            <person name="Brygoo Y."/>
        </authorList>
    </citation>
    <scope>NUCLEOTIDE SEQUENCE [LARGE SCALE GENOMIC DNA]</scope>
    <source>
        <strain evidence="20">FM164</strain>
    </source>
</reference>
<keyword evidence="6" id="KW-0378">Hydrolase</keyword>
<evidence type="ECO:0000256" key="18">
    <source>
        <dbReference type="SAM" id="MobiDB-lite"/>
    </source>
</evidence>
<organism evidence="20 21">
    <name type="scientific">Penicillium roqueforti (strain FM164)</name>
    <dbReference type="NCBI Taxonomy" id="1365484"/>
    <lineage>
        <taxon>Eukaryota</taxon>
        <taxon>Fungi</taxon>
        <taxon>Dikarya</taxon>
        <taxon>Ascomycota</taxon>
        <taxon>Pezizomycotina</taxon>
        <taxon>Eurotiomycetes</taxon>
        <taxon>Eurotiomycetidae</taxon>
        <taxon>Eurotiales</taxon>
        <taxon>Aspergillaceae</taxon>
        <taxon>Penicillium</taxon>
    </lineage>
</organism>
<evidence type="ECO:0000256" key="16">
    <source>
        <dbReference type="ARBA" id="ARBA00049244"/>
    </source>
</evidence>
<dbReference type="InterPro" id="IPR057670">
    <property type="entry name" value="SH3_retrovirus"/>
</dbReference>
<dbReference type="Pfam" id="PF25597">
    <property type="entry name" value="SH3_retrovirus"/>
    <property type="match status" value="1"/>
</dbReference>
<comment type="catalytic activity">
    <reaction evidence="16">
        <text>DNA(n) + a 2'-deoxyribonucleoside 5'-triphosphate = DNA(n+1) + diphosphate</text>
        <dbReference type="Rhea" id="RHEA:22508"/>
        <dbReference type="Rhea" id="RHEA-COMP:17339"/>
        <dbReference type="Rhea" id="RHEA-COMP:17340"/>
        <dbReference type="ChEBI" id="CHEBI:33019"/>
        <dbReference type="ChEBI" id="CHEBI:61560"/>
        <dbReference type="ChEBI" id="CHEBI:173112"/>
        <dbReference type="EC" id="2.7.7.7"/>
    </reaction>
</comment>
<evidence type="ECO:0000313" key="21">
    <source>
        <dbReference type="Proteomes" id="UP000030686"/>
    </source>
</evidence>
<feature type="region of interest" description="Disordered" evidence="18">
    <location>
        <begin position="862"/>
        <end position="902"/>
    </location>
</feature>
<evidence type="ECO:0000256" key="3">
    <source>
        <dbReference type="ARBA" id="ARBA00022722"/>
    </source>
</evidence>
<evidence type="ECO:0000256" key="11">
    <source>
        <dbReference type="ARBA" id="ARBA00022932"/>
    </source>
</evidence>
<feature type="compositionally biased region" description="Low complexity" evidence="18">
    <location>
        <begin position="309"/>
        <end position="318"/>
    </location>
</feature>
<evidence type="ECO:0000256" key="9">
    <source>
        <dbReference type="ARBA" id="ARBA00022908"/>
    </source>
</evidence>
<dbReference type="Gene3D" id="3.30.420.10">
    <property type="entry name" value="Ribonuclease H-like superfamily/Ribonuclease H"/>
    <property type="match status" value="1"/>
</dbReference>
<keyword evidence="13" id="KW-0233">DNA recombination</keyword>
<evidence type="ECO:0000256" key="1">
    <source>
        <dbReference type="ARBA" id="ARBA00022578"/>
    </source>
</evidence>
<dbReference type="OMA" id="PLEDDPC"/>
<keyword evidence="11" id="KW-0239">DNA-directed DNA polymerase</keyword>
<feature type="compositionally biased region" description="Polar residues" evidence="18">
    <location>
        <begin position="1069"/>
        <end position="1106"/>
    </location>
</feature>
<evidence type="ECO:0000256" key="14">
    <source>
        <dbReference type="ARBA" id="ARBA00023268"/>
    </source>
</evidence>
<dbReference type="Pfam" id="PF07727">
    <property type="entry name" value="RVT_2"/>
    <property type="match status" value="1"/>
</dbReference>
<keyword evidence="17" id="KW-0175">Coiled coil</keyword>
<keyword evidence="3" id="KW-0540">Nuclease</keyword>
<dbReference type="GO" id="GO:0004519">
    <property type="term" value="F:endonuclease activity"/>
    <property type="evidence" value="ECO:0007669"/>
    <property type="project" value="UniProtKB-KW"/>
</dbReference>
<evidence type="ECO:0000256" key="5">
    <source>
        <dbReference type="ARBA" id="ARBA00022759"/>
    </source>
</evidence>
<dbReference type="OrthoDB" id="4362974at2759"/>
<evidence type="ECO:0000256" key="17">
    <source>
        <dbReference type="SAM" id="Coils"/>
    </source>
</evidence>
<dbReference type="InterPro" id="IPR039537">
    <property type="entry name" value="Retrotran_Ty1/copia-like"/>
</dbReference>
<dbReference type="GO" id="GO:0032196">
    <property type="term" value="P:transposition"/>
    <property type="evidence" value="ECO:0007669"/>
    <property type="project" value="UniProtKB-KW"/>
</dbReference>
<name>W6QNS6_PENRF</name>
<dbReference type="PANTHER" id="PTHR42648:SF11">
    <property type="entry name" value="TRANSPOSON TY4-P GAG-POL POLYPROTEIN"/>
    <property type="match status" value="1"/>
</dbReference>
<keyword evidence="1" id="KW-0815">Transposition</keyword>
<comment type="catalytic activity">
    <reaction evidence="15">
        <text>DNA(n) + a 2'-deoxyribonucleoside 5'-triphosphate = DNA(n+1) + diphosphate</text>
        <dbReference type="Rhea" id="RHEA:22508"/>
        <dbReference type="Rhea" id="RHEA-COMP:17339"/>
        <dbReference type="Rhea" id="RHEA-COMP:17340"/>
        <dbReference type="ChEBI" id="CHEBI:33019"/>
        <dbReference type="ChEBI" id="CHEBI:61560"/>
        <dbReference type="ChEBI" id="CHEBI:173112"/>
        <dbReference type="EC" id="2.7.7.49"/>
    </reaction>
</comment>
<keyword evidence="9" id="KW-0229">DNA integration</keyword>
<dbReference type="InterPro" id="IPR043502">
    <property type="entry name" value="DNA/RNA_pol_sf"/>
</dbReference>
<feature type="compositionally biased region" description="Basic and acidic residues" evidence="18">
    <location>
        <begin position="1185"/>
        <end position="1197"/>
    </location>
</feature>
<dbReference type="GO" id="GO:0003723">
    <property type="term" value="F:RNA binding"/>
    <property type="evidence" value="ECO:0007669"/>
    <property type="project" value="UniProtKB-KW"/>
</dbReference>
<dbReference type="STRING" id="1365484.W6QNS6"/>
<keyword evidence="14" id="KW-0511">Multifunctional enzyme</keyword>
<evidence type="ECO:0000256" key="13">
    <source>
        <dbReference type="ARBA" id="ARBA00023172"/>
    </source>
</evidence>
<keyword evidence="4" id="KW-0479">Metal-binding</keyword>
<evidence type="ECO:0000256" key="15">
    <source>
        <dbReference type="ARBA" id="ARBA00048173"/>
    </source>
</evidence>
<dbReference type="PROSITE" id="PS50994">
    <property type="entry name" value="INTEGRASE"/>
    <property type="match status" value="1"/>
</dbReference>
<dbReference type="PANTHER" id="PTHR42648">
    <property type="entry name" value="TRANSPOSASE, PUTATIVE-RELATED"/>
    <property type="match status" value="1"/>
</dbReference>
<dbReference type="CDD" id="cd09272">
    <property type="entry name" value="RNase_HI_RT_Ty1"/>
    <property type="match status" value="1"/>
</dbReference>
<evidence type="ECO:0000313" key="20">
    <source>
        <dbReference type="EMBL" id="CDM35739.1"/>
    </source>
</evidence>
<keyword evidence="21" id="KW-1185">Reference proteome</keyword>
<keyword evidence="2" id="KW-0548">Nucleotidyltransferase</keyword>
<evidence type="ECO:0000256" key="2">
    <source>
        <dbReference type="ARBA" id="ARBA00022695"/>
    </source>
</evidence>
<accession>W6QNS6</accession>
<dbReference type="GO" id="GO:0003964">
    <property type="term" value="F:RNA-directed DNA polymerase activity"/>
    <property type="evidence" value="ECO:0007669"/>
    <property type="project" value="UniProtKB-KW"/>
</dbReference>
<feature type="region of interest" description="Disordered" evidence="18">
    <location>
        <begin position="274"/>
        <end position="348"/>
    </location>
</feature>
<feature type="domain" description="Integrase catalytic" evidence="19">
    <location>
        <begin position="623"/>
        <end position="792"/>
    </location>
</feature>
<dbReference type="GO" id="GO:0003887">
    <property type="term" value="F:DNA-directed DNA polymerase activity"/>
    <property type="evidence" value="ECO:0007669"/>
    <property type="project" value="UniProtKB-KW"/>
</dbReference>
<sequence>MSKGINNRIGKPALSMADSGVDSGDDNPNNQSQFLPSGNNNASREIGNTSQPQANTMSSGNGYNEKNQATNLPDISAAKMQKVKALEYNSRNPRGWAIPVKFALAPLRLEYVIDSSMPRPTVGDPKFDRWEYWSRTVASWLYVQVDDTLQERIQNLSYLPEFADTMFDEIMLMVQGSDKAENALNETKKFDEMKRADFNTAKEFIAEYQKQYHVLSRFKIQPHPFHALSQVLRQLDKEISKVQFIIEEISNIEPKKITLEKMDQYCKSLQAVSDREGTANAAQSSRGRGNNRGGGRGGRGGKRGGKGGNSEASSSQDNKSSKDDSSTSNEPKKKKTLRNQPPPGKDIHEYVKEKKEGTQRDESGMCAYCGFGPHKAQKCSYLSEDPPAHWTHSPHVWNYSIALRSEGRSNMAITATARHTDSFNSWLIDTGSDKTLTHDFEDFYTYQEDSPESAYAYRDYSGNRVVTEGHGEVLVKAGLEDGTTYTFLTKGYYSPRGHGKLFGMQKLLEEQDISYDTRTKRLTDGTGKTVGVANTSLGVPYLIGPKEDDSHEEDSSYGSDSDEETGLVNKISAFEAHRRFGHAGKAKLTSTLKQAQELDDEEQYGTEYFDCEACFQGKSKKQISREPQFRVQDVAWKFHVDTQPMKPEGPNGEKYWMPILDDATRYLEGPTLTNKGEAFVKLQAFCEKIKLRTGRYPGIWRLDGGTEFKNFITWGTKKGMTFEVTPPYTAEPNGAVERFGGYVNDIQRTMIIDTKLPEELWPYAVETAIYTINRLTNPKSQTSPLKHWRTELGIDNPDPSLKHLRPWGTTVYVHIPKEKRVQARKAAPRSWKGHLMGYEGDNGHILKIWNPETRKITISRDVSFPQPGDEDQEGGVPVAPKPSKPPGDDDTNEISIPLIDAARTEPRTEIVTVYRQDPVTPSTIHLPTIQGSVSTIPETPVMPRRQRLLPAPRHTRSILGRLQRGTPIPKNTEQLTAQRVNQTLTPIQEETQTVHSENATPQTEQITMTEKLAERKANFQRRLEELTARINAEEMDMLEVHQYADSIEQDLIRETSSPRESTPREDTPSPEQTRTEYQYPFSSPTQQTPERSEQQIATQQTSTQDTYEAPRHAAQLTQTQEKITPIVPTAEPVTAAPTQIQEPSVRRSKRSNIGIPPERYQDPKQKLLNVEYEKQKRDVKRAEKHKPPQEGNAKKLSPDNSDQVDIDAPFMYNGKPLHDKDVDLPSSFKQAQKSPFWNEWKEAMEKQLDDLAAKRTWTLILKPPKAKVLPGQWRFTVKTNTRDEVYGFKARWVVCGNFQEKSDDSSESYAPVVSETMIKIVLTLIAVYGLEWRQVDFTAAYLNASRKDAETVYMRQPTGFEFADAEGNSKQWVCTLNQALFGLRDSAFLWNEEMDCKLRQTGFRPLEDDPCVYVKMGKNCADLTIMMIHVDDFIIAAPTSGEIDSVVKQLKKHYDMKDLGEPKQYLNCALDRDYNAGTIIMSQEAYVQKILRITDTAGTKETPLPPGWRESNPEDIDSNLLDDENFEHYQTVVGMLNWLAIKTRPDIRFAVTRLQHRLATPTFSDLEAMRHVVKYLRHNPKTGLIFGKSDELQFIAFTDASHADWTDSKSTEGCIWFFAGVPVAWSTKKQTITANSTTIAEWCALDQPARDAMWLAKVADSLSLPRPDPTVIYTDNINSQLLLTKKGGKSATRWLALRWFFVKDAVAQGHINILRVDTKQNAADGFTKALPKEQFRAFLKLIGMT</sequence>
<dbReference type="InterPro" id="IPR013103">
    <property type="entry name" value="RVT_2"/>
</dbReference>
<dbReference type="GO" id="GO:0003677">
    <property type="term" value="F:DNA binding"/>
    <property type="evidence" value="ECO:0007669"/>
    <property type="project" value="UniProtKB-KW"/>
</dbReference>
<keyword evidence="11" id="KW-0808">Transferase</keyword>
<dbReference type="GO" id="GO:0016787">
    <property type="term" value="F:hydrolase activity"/>
    <property type="evidence" value="ECO:0007669"/>
    <property type="project" value="UniProtKB-KW"/>
</dbReference>
<evidence type="ECO:0000256" key="10">
    <source>
        <dbReference type="ARBA" id="ARBA00022918"/>
    </source>
</evidence>
<dbReference type="GO" id="GO:0006310">
    <property type="term" value="P:DNA recombination"/>
    <property type="evidence" value="ECO:0007669"/>
    <property type="project" value="UniProtKB-KW"/>
</dbReference>
<dbReference type="Proteomes" id="UP000030686">
    <property type="component" value="Unassembled WGS sequence"/>
</dbReference>
<dbReference type="SUPFAM" id="SSF56672">
    <property type="entry name" value="DNA/RNA polymerases"/>
    <property type="match status" value="1"/>
</dbReference>
<proteinExistence type="predicted"/>
<evidence type="ECO:0000256" key="7">
    <source>
        <dbReference type="ARBA" id="ARBA00022842"/>
    </source>
</evidence>
<evidence type="ECO:0000256" key="8">
    <source>
        <dbReference type="ARBA" id="ARBA00022884"/>
    </source>
</evidence>
<feature type="compositionally biased region" description="Basic and acidic residues" evidence="18">
    <location>
        <begin position="1053"/>
        <end position="1067"/>
    </location>
</feature>
<feature type="region of interest" description="Disordered" evidence="18">
    <location>
        <begin position="1053"/>
        <end position="1212"/>
    </location>
</feature>
<keyword evidence="7" id="KW-0460">Magnesium</keyword>
<keyword evidence="5" id="KW-0255">Endonuclease</keyword>
<protein>
    <submittedName>
        <fullName evidence="20">Probable transposable element</fullName>
    </submittedName>
</protein>
<evidence type="ECO:0000256" key="6">
    <source>
        <dbReference type="ARBA" id="ARBA00022801"/>
    </source>
</evidence>
<gene>
    <name evidence="20" type="ORF">PROQFM164_S04g000620</name>
</gene>
<dbReference type="InterPro" id="IPR001584">
    <property type="entry name" value="Integrase_cat-core"/>
</dbReference>
<keyword evidence="8" id="KW-0694">RNA-binding</keyword>
<dbReference type="GO" id="GO:0046872">
    <property type="term" value="F:metal ion binding"/>
    <property type="evidence" value="ECO:0007669"/>
    <property type="project" value="UniProtKB-KW"/>
</dbReference>
<dbReference type="GO" id="GO:0015074">
    <property type="term" value="P:DNA integration"/>
    <property type="evidence" value="ECO:0007669"/>
    <property type="project" value="UniProtKB-KW"/>
</dbReference>
<dbReference type="SUPFAM" id="SSF53098">
    <property type="entry name" value="Ribonuclease H-like"/>
    <property type="match status" value="1"/>
</dbReference>